<dbReference type="PRINTS" id="PR01041">
    <property type="entry name" value="TRNASYNTHMET"/>
</dbReference>
<keyword evidence="10 14" id="KW-0648">Protein biosynthesis</keyword>
<keyword evidence="11 14" id="KW-0030">Aminoacyl-tRNA synthetase</keyword>
<dbReference type="Gene3D" id="2.20.28.20">
    <property type="entry name" value="Methionyl-tRNA synthetase, Zn-domain"/>
    <property type="match status" value="1"/>
</dbReference>
<evidence type="ECO:0000256" key="2">
    <source>
        <dbReference type="ARBA" id="ARBA00005594"/>
    </source>
</evidence>
<sequence length="872" mass="98415">MKLFLSEGNPHCLKALAALQVTGVQCGVHYVNHEERVVPFLSRPAVPALLLPSGLHLFSPNAICRYFFEVNGQESSELCNQWLEWEATDLQPALLQGLYLAVLQGKGSEVSNLLQGHLNVLEQSLSKGGTPYITGDAVSVADVVLWAALYPVLSDSLKSWFDRVAAMHSCQSAAQKVLQGKGLQGMKSYMQRQPVPQSSQSRDAQPCNSNPAEGEESERFVSEEEMEAATLTWSQGLSADSQPLERKHPILPQEGKRNILMTSALPYVNNVPHLGNIIGCVLSADVFSRYGRLRGWNMLFVCGTDEYGTATENKAREEGLTPQQICDKYHAVHSSIYKWFQIDFDFFGRTTTEKQTEIAQDIFWRLHKRGFLLEDTVEQLRCENCQRFLADRFVEGVCPHCRYPEARGDQCDKCGRLINAVDLREPQCKVCRQTPVIRSSKHLFLDLPKLETQLEQWLEKSTSSGDWTANAKQITRSWLRDGLKPRCITRDLKWGTPVPHPDFKEKVFYVWFDAPIGYLSITANYTDQWDKWWKNPHQVELYHFMAKDNVPFHSVVFPCSLLGTQDNYTLVNHLIATEYLNYEDTKFSKSRGVGVFGDMAKDTGIPSDVWRFYLLYVRPEGQDSAFSWADMALKNNSELLNNLGNFINRAGMFVTKFFEGCVPVMELQQEDKRLLALVGWELQQYIQLMDKVKIRDALKHILNISRHGNQYIQVNEPWKKIKEGDAERRRAGTVTGVSVNIACLLSVMMLPYMPEVSQTIRDQLNAPQSCIGTMLQGSGAFVCSLNAGHRIGAVSPLFQKLEADQIEALKKRFGGQQVFDVYDGDKVRALKAQKADKAVITAEVAKLLDLKKQLALAEGKSPEPAPQKGKKK</sequence>
<dbReference type="GO" id="GO:0003723">
    <property type="term" value="F:RNA binding"/>
    <property type="evidence" value="ECO:0007669"/>
    <property type="project" value="UniProtKB-KW"/>
</dbReference>
<evidence type="ECO:0000256" key="3">
    <source>
        <dbReference type="ARBA" id="ARBA00012838"/>
    </source>
</evidence>
<dbReference type="CDD" id="cd00814">
    <property type="entry name" value="MetRS_core"/>
    <property type="match status" value="1"/>
</dbReference>
<dbReference type="SUPFAM" id="SSF47616">
    <property type="entry name" value="GST C-terminal domain-like"/>
    <property type="match status" value="1"/>
</dbReference>
<dbReference type="CDD" id="cd07957">
    <property type="entry name" value="Anticodon_Ia_Met"/>
    <property type="match status" value="1"/>
</dbReference>
<dbReference type="Gene3D" id="3.40.30.10">
    <property type="entry name" value="Glutaredoxin"/>
    <property type="match status" value="1"/>
</dbReference>
<dbReference type="InterPro" id="IPR015413">
    <property type="entry name" value="Methionyl/Leucyl_tRNA_Synth"/>
</dbReference>
<dbReference type="InterPro" id="IPR000738">
    <property type="entry name" value="WHEP-TRS_dom"/>
</dbReference>
<evidence type="ECO:0000256" key="12">
    <source>
        <dbReference type="ARBA" id="ARBA00030904"/>
    </source>
</evidence>
<feature type="domain" description="GST C-terminal" evidence="16">
    <location>
        <begin position="72"/>
        <end position="198"/>
    </location>
</feature>
<dbReference type="GO" id="GO:0006431">
    <property type="term" value="P:methionyl-tRNA aminoacylation"/>
    <property type="evidence" value="ECO:0007669"/>
    <property type="project" value="InterPro"/>
</dbReference>
<dbReference type="GO" id="GO:0005829">
    <property type="term" value="C:cytosol"/>
    <property type="evidence" value="ECO:0007669"/>
    <property type="project" value="TreeGrafter"/>
</dbReference>
<feature type="compositionally biased region" description="Low complexity" evidence="15">
    <location>
        <begin position="191"/>
        <end position="202"/>
    </location>
</feature>
<dbReference type="InterPro" id="IPR036249">
    <property type="entry name" value="Thioredoxin-like_sf"/>
</dbReference>
<evidence type="ECO:0000313" key="19">
    <source>
        <dbReference type="Proteomes" id="UP000472267"/>
    </source>
</evidence>
<feature type="region of interest" description="Disordered" evidence="15">
    <location>
        <begin position="190"/>
        <end position="218"/>
    </location>
</feature>
<dbReference type="InterPro" id="IPR029038">
    <property type="entry name" value="MetRS_Zn"/>
</dbReference>
<evidence type="ECO:0000256" key="15">
    <source>
        <dbReference type="SAM" id="MobiDB-lite"/>
    </source>
</evidence>
<dbReference type="InterPro" id="IPR004046">
    <property type="entry name" value="GST_C"/>
</dbReference>
<reference evidence="18" key="3">
    <citation type="submission" date="2025-09" db="UniProtKB">
        <authorList>
            <consortium name="Ensembl"/>
        </authorList>
    </citation>
    <scope>IDENTIFICATION</scope>
</reference>
<dbReference type="Pfam" id="PF19303">
    <property type="entry name" value="Anticodon_3"/>
    <property type="match status" value="1"/>
</dbReference>
<dbReference type="GO" id="GO:0017101">
    <property type="term" value="C:aminoacyl-tRNA synthetase multienzyme complex"/>
    <property type="evidence" value="ECO:0007669"/>
    <property type="project" value="TreeGrafter"/>
</dbReference>
<dbReference type="PANTHER" id="PTHR45765:SF1">
    <property type="entry name" value="METHIONINE--TRNA LIGASE, CYTOPLASMIC"/>
    <property type="match status" value="1"/>
</dbReference>
<dbReference type="InterPro" id="IPR023458">
    <property type="entry name" value="Met-tRNA_ligase_1"/>
</dbReference>
<dbReference type="Gene3D" id="1.10.730.10">
    <property type="entry name" value="Isoleucyl-tRNA Synthetase, Domain 1"/>
    <property type="match status" value="1"/>
</dbReference>
<keyword evidence="5" id="KW-0963">Cytoplasm</keyword>
<dbReference type="PROSITE" id="PS00178">
    <property type="entry name" value="AA_TRNA_LIGASE_I"/>
    <property type="match status" value="1"/>
</dbReference>
<evidence type="ECO:0000256" key="4">
    <source>
        <dbReference type="ARBA" id="ARBA00018335"/>
    </source>
</evidence>
<proteinExistence type="inferred from homology"/>
<dbReference type="AlphaFoldDB" id="A0A672FC25"/>
<protein>
    <recommendedName>
        <fullName evidence="4">Methionine--tRNA ligase, cytoplasmic</fullName>
        <ecNumber evidence="3">6.1.1.10</ecNumber>
    </recommendedName>
    <alternativeName>
        <fullName evidence="12">Methionyl-tRNA synthetase</fullName>
    </alternativeName>
</protein>
<dbReference type="Pfam" id="PF14497">
    <property type="entry name" value="GST_C_3"/>
    <property type="match status" value="1"/>
</dbReference>
<feature type="domain" description="WHEP-TRS" evidence="17">
    <location>
        <begin position="812"/>
        <end position="868"/>
    </location>
</feature>
<dbReference type="SMART" id="SM00991">
    <property type="entry name" value="WHEP-TRS"/>
    <property type="match status" value="1"/>
</dbReference>
<dbReference type="Gene3D" id="1.10.287.10">
    <property type="entry name" value="S15/NS1, RNA-binding"/>
    <property type="match status" value="1"/>
</dbReference>
<dbReference type="HAMAP" id="MF_00098">
    <property type="entry name" value="Met_tRNA_synth_type1"/>
    <property type="match status" value="1"/>
</dbReference>
<dbReference type="NCBIfam" id="TIGR00398">
    <property type="entry name" value="metG"/>
    <property type="match status" value="1"/>
</dbReference>
<dbReference type="EC" id="6.1.1.10" evidence="3"/>
<evidence type="ECO:0000259" key="16">
    <source>
        <dbReference type="PROSITE" id="PS50405"/>
    </source>
</evidence>
<dbReference type="InterPro" id="IPR041872">
    <property type="entry name" value="Anticodon_Met"/>
</dbReference>
<dbReference type="Gene3D" id="1.20.1050.10">
    <property type="match status" value="1"/>
</dbReference>
<comment type="catalytic activity">
    <reaction evidence="13">
        <text>tRNA(Met) + L-methionine + ATP = L-methionyl-tRNA(Met) + AMP + diphosphate</text>
        <dbReference type="Rhea" id="RHEA:13481"/>
        <dbReference type="Rhea" id="RHEA-COMP:9667"/>
        <dbReference type="Rhea" id="RHEA-COMP:9698"/>
        <dbReference type="ChEBI" id="CHEBI:30616"/>
        <dbReference type="ChEBI" id="CHEBI:33019"/>
        <dbReference type="ChEBI" id="CHEBI:57844"/>
        <dbReference type="ChEBI" id="CHEBI:78442"/>
        <dbReference type="ChEBI" id="CHEBI:78530"/>
        <dbReference type="ChEBI" id="CHEBI:456215"/>
        <dbReference type="EC" id="6.1.1.10"/>
    </reaction>
</comment>
<evidence type="ECO:0000256" key="5">
    <source>
        <dbReference type="ARBA" id="ARBA00022490"/>
    </source>
</evidence>
<dbReference type="CDD" id="cd00570">
    <property type="entry name" value="GST_N_family"/>
    <property type="match status" value="1"/>
</dbReference>
<dbReference type="Proteomes" id="UP000472267">
    <property type="component" value="Chromosome 5"/>
</dbReference>
<reference evidence="18" key="1">
    <citation type="submission" date="2019-06" db="EMBL/GenBank/DDBJ databases">
        <authorList>
            <consortium name="Wellcome Sanger Institute Data Sharing"/>
        </authorList>
    </citation>
    <scope>NUCLEOTIDE SEQUENCE [LARGE SCALE GENOMIC DNA]</scope>
</reference>
<dbReference type="GO" id="GO:0004825">
    <property type="term" value="F:methionine-tRNA ligase activity"/>
    <property type="evidence" value="ECO:0007669"/>
    <property type="project" value="UniProtKB-EC"/>
</dbReference>
<evidence type="ECO:0000256" key="7">
    <source>
        <dbReference type="ARBA" id="ARBA00022741"/>
    </source>
</evidence>
<dbReference type="InterPro" id="IPR014729">
    <property type="entry name" value="Rossmann-like_a/b/a_fold"/>
</dbReference>
<dbReference type="InterPro" id="IPR009080">
    <property type="entry name" value="tRNAsynth_Ia_anticodon-bd"/>
</dbReference>
<dbReference type="SUPFAM" id="SSF52833">
    <property type="entry name" value="Thioredoxin-like"/>
    <property type="match status" value="1"/>
</dbReference>
<keyword evidence="7 14" id="KW-0547">Nucleotide-binding</keyword>
<evidence type="ECO:0000256" key="9">
    <source>
        <dbReference type="ARBA" id="ARBA00022884"/>
    </source>
</evidence>
<dbReference type="FunFam" id="3.40.30.10:FF:000136">
    <property type="entry name" value="methionine--tRNA ligase, cytoplasmic"/>
    <property type="match status" value="1"/>
</dbReference>
<dbReference type="Pfam" id="PF09334">
    <property type="entry name" value="tRNA-synt_1g"/>
    <property type="match status" value="1"/>
</dbReference>
<keyword evidence="19" id="KW-1185">Reference proteome</keyword>
<organism evidence="18 19">
    <name type="scientific">Salarias fasciatus</name>
    <name type="common">Jewelled blenny</name>
    <name type="synonym">Blennius fasciatus</name>
    <dbReference type="NCBI Taxonomy" id="181472"/>
    <lineage>
        <taxon>Eukaryota</taxon>
        <taxon>Metazoa</taxon>
        <taxon>Chordata</taxon>
        <taxon>Craniata</taxon>
        <taxon>Vertebrata</taxon>
        <taxon>Euteleostomi</taxon>
        <taxon>Actinopterygii</taxon>
        <taxon>Neopterygii</taxon>
        <taxon>Teleostei</taxon>
        <taxon>Neoteleostei</taxon>
        <taxon>Acanthomorphata</taxon>
        <taxon>Ovalentaria</taxon>
        <taxon>Blenniimorphae</taxon>
        <taxon>Blenniiformes</taxon>
        <taxon>Blennioidei</taxon>
        <taxon>Blenniidae</taxon>
        <taxon>Salariinae</taxon>
        <taxon>Salarias</taxon>
    </lineage>
</organism>
<evidence type="ECO:0000313" key="18">
    <source>
        <dbReference type="Ensembl" id="ENSSFAP00005004401.1"/>
    </source>
</evidence>
<keyword evidence="6 14" id="KW-0436">Ligase</keyword>
<dbReference type="InterPro" id="IPR036282">
    <property type="entry name" value="Glutathione-S-Trfase_C_sf"/>
</dbReference>
<dbReference type="InterPro" id="IPR010987">
    <property type="entry name" value="Glutathione-S-Trfase_C-like"/>
</dbReference>
<dbReference type="FunFam" id="1.10.730.10:FF:000010">
    <property type="entry name" value="methionine--tRNA ligase, cytoplasmic"/>
    <property type="match status" value="1"/>
</dbReference>
<dbReference type="GO" id="GO:0005524">
    <property type="term" value="F:ATP binding"/>
    <property type="evidence" value="ECO:0007669"/>
    <property type="project" value="UniProtKB-KW"/>
</dbReference>
<dbReference type="Gene3D" id="3.40.50.620">
    <property type="entry name" value="HUPs"/>
    <property type="match status" value="1"/>
</dbReference>
<gene>
    <name evidence="18" type="primary">mars1</name>
</gene>
<dbReference type="NCBIfam" id="NF001100">
    <property type="entry name" value="PRK00133.1"/>
    <property type="match status" value="1"/>
</dbReference>
<dbReference type="InterPro" id="IPR041598">
    <property type="entry name" value="MARS_N"/>
</dbReference>
<evidence type="ECO:0000256" key="11">
    <source>
        <dbReference type="ARBA" id="ARBA00023146"/>
    </source>
</evidence>
<dbReference type="SUPFAM" id="SSF52374">
    <property type="entry name" value="Nucleotidylyl transferase"/>
    <property type="match status" value="1"/>
</dbReference>
<dbReference type="PROSITE" id="PS51185">
    <property type="entry name" value="WHEP_TRS_2"/>
    <property type="match status" value="1"/>
</dbReference>
<dbReference type="FunFam" id="2.20.28.20:FF:000001">
    <property type="entry name" value="Methionine--tRNA ligase"/>
    <property type="match status" value="1"/>
</dbReference>
<name>A0A672FC25_SALFA</name>
<dbReference type="PROSITE" id="PS50405">
    <property type="entry name" value="GST_CTER"/>
    <property type="match status" value="1"/>
</dbReference>
<dbReference type="SUPFAM" id="SSF57770">
    <property type="entry name" value="Methionyl-tRNA synthetase (MetRS), Zn-domain"/>
    <property type="match status" value="1"/>
</dbReference>
<dbReference type="InterPro" id="IPR001412">
    <property type="entry name" value="aa-tRNA-synth_I_CS"/>
</dbReference>
<dbReference type="CDD" id="cd00939">
    <property type="entry name" value="MetRS_RNA"/>
    <property type="match status" value="1"/>
</dbReference>
<evidence type="ECO:0000259" key="17">
    <source>
        <dbReference type="PROSITE" id="PS51185"/>
    </source>
</evidence>
<dbReference type="SUPFAM" id="SSF47323">
    <property type="entry name" value="Anticodon-binding domain of a subclass of class I aminoacyl-tRNA synthetases"/>
    <property type="match status" value="1"/>
</dbReference>
<reference evidence="18" key="2">
    <citation type="submission" date="2025-08" db="UniProtKB">
        <authorList>
            <consortium name="Ensembl"/>
        </authorList>
    </citation>
    <scope>IDENTIFICATION</scope>
</reference>
<accession>A0A672FC25</accession>
<dbReference type="SUPFAM" id="SSF47060">
    <property type="entry name" value="S15/NS1 RNA-binding domain"/>
    <property type="match status" value="1"/>
</dbReference>
<evidence type="ECO:0000256" key="6">
    <source>
        <dbReference type="ARBA" id="ARBA00022598"/>
    </source>
</evidence>
<dbReference type="Pfam" id="PF00458">
    <property type="entry name" value="WHEP-TRS"/>
    <property type="match status" value="1"/>
</dbReference>
<dbReference type="InterPro" id="IPR033911">
    <property type="entry name" value="MetRS_core"/>
</dbReference>
<dbReference type="Pfam" id="PF18485">
    <property type="entry name" value="GST_N_5"/>
    <property type="match status" value="1"/>
</dbReference>
<keyword evidence="9" id="KW-0694">RNA-binding</keyword>
<comment type="similarity">
    <text evidence="2 14">Belongs to the class-I aminoacyl-tRNA synthetase family.</text>
</comment>
<dbReference type="InterPro" id="IPR009068">
    <property type="entry name" value="uS15_NS1_RNA-bd_sf"/>
</dbReference>
<dbReference type="PANTHER" id="PTHR45765">
    <property type="entry name" value="METHIONINE--TRNA LIGASE"/>
    <property type="match status" value="1"/>
</dbReference>
<evidence type="ECO:0000256" key="13">
    <source>
        <dbReference type="ARBA" id="ARBA00047364"/>
    </source>
</evidence>
<evidence type="ECO:0000256" key="8">
    <source>
        <dbReference type="ARBA" id="ARBA00022840"/>
    </source>
</evidence>
<evidence type="ECO:0000256" key="10">
    <source>
        <dbReference type="ARBA" id="ARBA00022917"/>
    </source>
</evidence>
<keyword evidence="8 14" id="KW-0067">ATP-binding</keyword>
<comment type="subcellular location">
    <subcellularLocation>
        <location evidence="1">Cytoplasm</location>
    </subcellularLocation>
</comment>
<evidence type="ECO:0000256" key="14">
    <source>
        <dbReference type="RuleBase" id="RU363039"/>
    </source>
</evidence>
<dbReference type="Ensembl" id="ENSSFAT00005004688.1">
    <property type="protein sequence ID" value="ENSSFAP00005004401.1"/>
    <property type="gene ID" value="ENSSFAG00005002901.1"/>
</dbReference>
<dbReference type="InterPro" id="IPR014758">
    <property type="entry name" value="Met-tRNA_synth"/>
</dbReference>
<evidence type="ECO:0000256" key="1">
    <source>
        <dbReference type="ARBA" id="ARBA00004496"/>
    </source>
</evidence>